<dbReference type="AlphaFoldDB" id="A0A3G1KNZ0"/>
<name>A0A3G1KNZ0_FORW1</name>
<evidence type="ECO:0000313" key="2">
    <source>
        <dbReference type="Proteomes" id="UP000323521"/>
    </source>
</evidence>
<dbReference type="Proteomes" id="UP000323521">
    <property type="component" value="Chromosome"/>
</dbReference>
<evidence type="ECO:0000313" key="1">
    <source>
        <dbReference type="EMBL" id="ATW24167.1"/>
    </source>
</evidence>
<dbReference type="EMBL" id="CP017634">
    <property type="protein sequence ID" value="ATW24167.1"/>
    <property type="molecule type" value="Genomic_DNA"/>
</dbReference>
<keyword evidence="2" id="KW-1185">Reference proteome</keyword>
<sequence length="119" mass="13128">MSKVKIKLDSKPQDSYVEVDGERVNSVTKVIVEGVAGKAQKVLVELDPLMVEIEADAEVVSKDHLKVTVSLKPWYSMLQKNTIEVVTGAVEMGMPSRIAEEILKDTLYTALREGIEIKG</sequence>
<organism evidence="1 2">
    <name type="scientific">Formimonas warabiya</name>
    <dbReference type="NCBI Taxonomy" id="1761012"/>
    <lineage>
        <taxon>Bacteria</taxon>
        <taxon>Bacillati</taxon>
        <taxon>Bacillota</taxon>
        <taxon>Clostridia</taxon>
        <taxon>Eubacteriales</taxon>
        <taxon>Peptococcaceae</taxon>
        <taxon>Candidatus Formimonas</taxon>
    </lineage>
</organism>
<dbReference type="RefSeq" id="WP_148133345.1">
    <property type="nucleotide sequence ID" value="NZ_CP017634.1"/>
</dbReference>
<proteinExistence type="predicted"/>
<reference evidence="1 2" key="1">
    <citation type="submission" date="2016-10" db="EMBL/GenBank/DDBJ databases">
        <title>Complete Genome Sequence of Peptococcaceae strain DCMF.</title>
        <authorList>
            <person name="Edwards R.J."/>
            <person name="Holland S.I."/>
            <person name="Deshpande N.P."/>
            <person name="Wong Y.K."/>
            <person name="Ertan H."/>
            <person name="Manefield M."/>
            <person name="Russell T.L."/>
            <person name="Lee M.J."/>
        </authorList>
    </citation>
    <scope>NUCLEOTIDE SEQUENCE [LARGE SCALE GENOMIC DNA]</scope>
    <source>
        <strain evidence="1 2">DCMF</strain>
    </source>
</reference>
<gene>
    <name evidence="1" type="ORF">DCMF_04655</name>
</gene>
<accession>A0A3G1KNZ0</accession>
<protein>
    <submittedName>
        <fullName evidence="1">Uncharacterized protein</fullName>
    </submittedName>
</protein>
<dbReference type="KEGG" id="fwa:DCMF_04655"/>